<keyword evidence="4" id="KW-1133">Transmembrane helix</keyword>
<evidence type="ECO:0000256" key="4">
    <source>
        <dbReference type="SAM" id="Phobius"/>
    </source>
</evidence>
<accession>A0A443HUY9</accession>
<dbReference type="RefSeq" id="XP_028485283.1">
    <property type="nucleotide sequence ID" value="XM_028633654.1"/>
</dbReference>
<evidence type="ECO:0000256" key="3">
    <source>
        <dbReference type="ARBA" id="ARBA00023002"/>
    </source>
</evidence>
<keyword evidence="4" id="KW-0812">Transmembrane</keyword>
<feature type="transmembrane region" description="Helical" evidence="4">
    <location>
        <begin position="374"/>
        <end position="398"/>
    </location>
</feature>
<dbReference type="InterPro" id="IPR036188">
    <property type="entry name" value="FAD/NAD-bd_sf"/>
</dbReference>
<keyword evidence="3" id="KW-0560">Oxidoreductase</keyword>
<dbReference type="PRINTS" id="PR00420">
    <property type="entry name" value="RNGMNOXGNASE"/>
</dbReference>
<comment type="caution">
    <text evidence="6">The sequence shown here is derived from an EMBL/GenBank/DDBJ whole genome shotgun (WGS) entry which is preliminary data.</text>
</comment>
<feature type="domain" description="FAD-binding" evidence="5">
    <location>
        <begin position="5"/>
        <end position="338"/>
    </location>
</feature>
<evidence type="ECO:0000256" key="1">
    <source>
        <dbReference type="ARBA" id="ARBA00022630"/>
    </source>
</evidence>
<sequence length="426" mass="48484">MPQLKILISGAGIAGLASALWLSKLGHDITIIERFPTLRATGLQVDLRGHGIEVLKRMGLEQAFRAKSVPEQGLQVVDSRGRRWAYFPANRSGKGLQSFTTDWEIMRGDLCRLLHDACEDRVKYVFGTYIENFQEDSDEFVEVLFSDGRRDRFDLVIGADGQGSRTRKMMLGSNTPDRITWLGGMYFGYFTIPKPLQEGEDFRATSYMAPGRRFILTRRHRPDRVQVYLGCKTDSESLKNARRGDVQEEVNAFVEIFRGAGWQTEQFLKALQEDTDDFYCERIGVVKMDSWSQGRVVLVGDAGYCPSANTGMGTTSALVGAYILAGEISKIQKGHETKDHNTKKELLMALKSYDEKFRPFMDQVQRGLTEDWDVWDWIASTWLNVLIFNFLVAVASFLRINILGRFALREDVKDWSLPDYEEMTKG</sequence>
<dbReference type="GO" id="GO:0071949">
    <property type="term" value="F:FAD binding"/>
    <property type="evidence" value="ECO:0007669"/>
    <property type="project" value="InterPro"/>
</dbReference>
<dbReference type="AlphaFoldDB" id="A0A443HUY9"/>
<name>A0A443HUY9_BYSSP</name>
<dbReference type="PANTHER" id="PTHR46865">
    <property type="entry name" value="OXIDOREDUCTASE-RELATED"/>
    <property type="match status" value="1"/>
</dbReference>
<evidence type="ECO:0000259" key="5">
    <source>
        <dbReference type="Pfam" id="PF01494"/>
    </source>
</evidence>
<dbReference type="STRING" id="264951.A0A443HUY9"/>
<dbReference type="InterPro" id="IPR002938">
    <property type="entry name" value="FAD-bd"/>
</dbReference>
<protein>
    <submittedName>
        <fullName evidence="6">FAD binding domain protein</fullName>
    </submittedName>
</protein>
<gene>
    <name evidence="6" type="ORF">C8Q69DRAFT_527774</name>
</gene>
<dbReference type="Proteomes" id="UP000283841">
    <property type="component" value="Unassembled WGS sequence"/>
</dbReference>
<keyword evidence="1" id="KW-0285">Flavoprotein</keyword>
<dbReference type="GeneID" id="39602931"/>
<dbReference type="VEuPathDB" id="FungiDB:C8Q69DRAFT_527774"/>
<keyword evidence="4" id="KW-0472">Membrane</keyword>
<organism evidence="6 7">
    <name type="scientific">Byssochlamys spectabilis</name>
    <name type="common">Paecilomyces variotii</name>
    <dbReference type="NCBI Taxonomy" id="264951"/>
    <lineage>
        <taxon>Eukaryota</taxon>
        <taxon>Fungi</taxon>
        <taxon>Dikarya</taxon>
        <taxon>Ascomycota</taxon>
        <taxon>Pezizomycotina</taxon>
        <taxon>Eurotiomycetes</taxon>
        <taxon>Eurotiomycetidae</taxon>
        <taxon>Eurotiales</taxon>
        <taxon>Thermoascaceae</taxon>
        <taxon>Paecilomyces</taxon>
    </lineage>
</organism>
<dbReference type="EMBL" id="RCNU01000005">
    <property type="protein sequence ID" value="RWQ95638.1"/>
    <property type="molecule type" value="Genomic_DNA"/>
</dbReference>
<dbReference type="InterPro" id="IPR051704">
    <property type="entry name" value="FAD_aromatic-hydroxylase"/>
</dbReference>
<proteinExistence type="predicted"/>
<dbReference type="Gene3D" id="3.30.9.10">
    <property type="entry name" value="D-Amino Acid Oxidase, subunit A, domain 2"/>
    <property type="match status" value="1"/>
</dbReference>
<keyword evidence="2" id="KW-0274">FAD</keyword>
<evidence type="ECO:0000256" key="2">
    <source>
        <dbReference type="ARBA" id="ARBA00022827"/>
    </source>
</evidence>
<dbReference type="Pfam" id="PF01494">
    <property type="entry name" value="FAD_binding_3"/>
    <property type="match status" value="1"/>
</dbReference>
<reference evidence="6 7" key="1">
    <citation type="journal article" date="2018" name="Front. Microbiol.">
        <title>Genomic and genetic insights into a cosmopolitan fungus, Paecilomyces variotii (Eurotiales).</title>
        <authorList>
            <person name="Urquhart A.S."/>
            <person name="Mondo S.J."/>
            <person name="Makela M.R."/>
            <person name="Hane J.K."/>
            <person name="Wiebenga A."/>
            <person name="He G."/>
            <person name="Mihaltcheva S."/>
            <person name="Pangilinan J."/>
            <person name="Lipzen A."/>
            <person name="Barry K."/>
            <person name="de Vries R.P."/>
            <person name="Grigoriev I.V."/>
            <person name="Idnurm A."/>
        </authorList>
    </citation>
    <scope>NUCLEOTIDE SEQUENCE [LARGE SCALE GENOMIC DNA]</scope>
    <source>
        <strain evidence="6 7">CBS 101075</strain>
    </source>
</reference>
<dbReference type="SUPFAM" id="SSF51905">
    <property type="entry name" value="FAD/NAD(P)-binding domain"/>
    <property type="match status" value="1"/>
</dbReference>
<evidence type="ECO:0000313" key="6">
    <source>
        <dbReference type="EMBL" id="RWQ95638.1"/>
    </source>
</evidence>
<dbReference type="GO" id="GO:0016491">
    <property type="term" value="F:oxidoreductase activity"/>
    <property type="evidence" value="ECO:0007669"/>
    <property type="project" value="UniProtKB-KW"/>
</dbReference>
<evidence type="ECO:0000313" key="7">
    <source>
        <dbReference type="Proteomes" id="UP000283841"/>
    </source>
</evidence>
<keyword evidence="7" id="KW-1185">Reference proteome</keyword>
<dbReference type="PANTHER" id="PTHR46865:SF7">
    <property type="entry name" value="MONOOXYGENASE, PUTATIVE (AFU_ORTHOLOGUE AFUA_8G07040)-RELATED"/>
    <property type="match status" value="1"/>
</dbReference>
<dbReference type="Gene3D" id="3.50.50.60">
    <property type="entry name" value="FAD/NAD(P)-binding domain"/>
    <property type="match status" value="1"/>
</dbReference>